<dbReference type="AlphaFoldDB" id="A0A0B6YT82"/>
<reference evidence="1" key="1">
    <citation type="submission" date="2014-12" db="EMBL/GenBank/DDBJ databases">
        <title>Insight into the proteome of Arion vulgaris.</title>
        <authorList>
            <person name="Aradska J."/>
            <person name="Bulat T."/>
            <person name="Smidak R."/>
            <person name="Sarate P."/>
            <person name="Gangsoo J."/>
            <person name="Sialana F."/>
            <person name="Bilban M."/>
            <person name="Lubec G."/>
        </authorList>
    </citation>
    <scope>NUCLEOTIDE SEQUENCE</scope>
    <source>
        <tissue evidence="1">Skin</tissue>
    </source>
</reference>
<protein>
    <submittedName>
        <fullName evidence="1">Uncharacterized protein</fullName>
    </submittedName>
</protein>
<accession>A0A0B6YT82</accession>
<organism evidence="1">
    <name type="scientific">Arion vulgaris</name>
    <dbReference type="NCBI Taxonomy" id="1028688"/>
    <lineage>
        <taxon>Eukaryota</taxon>
        <taxon>Metazoa</taxon>
        <taxon>Spiralia</taxon>
        <taxon>Lophotrochozoa</taxon>
        <taxon>Mollusca</taxon>
        <taxon>Gastropoda</taxon>
        <taxon>Heterobranchia</taxon>
        <taxon>Euthyneura</taxon>
        <taxon>Panpulmonata</taxon>
        <taxon>Eupulmonata</taxon>
        <taxon>Stylommatophora</taxon>
        <taxon>Helicina</taxon>
        <taxon>Arionoidea</taxon>
        <taxon>Arionidae</taxon>
        <taxon>Arion</taxon>
    </lineage>
</organism>
<sequence length="70" mass="7918">MSNGRIPKDILYGEFATGTRQHKHPSLSFIDTCKREALTKKKEQFAQDGKYSSKSGSDGWLEKKINTITL</sequence>
<evidence type="ECO:0000313" key="1">
    <source>
        <dbReference type="EMBL" id="CEK59449.1"/>
    </source>
</evidence>
<proteinExistence type="predicted"/>
<feature type="non-terminal residue" evidence="1">
    <location>
        <position position="70"/>
    </location>
</feature>
<gene>
    <name evidence="1" type="primary">ORF36348</name>
</gene>
<name>A0A0B6YT82_9EUPU</name>
<dbReference type="EMBL" id="HACG01012584">
    <property type="protein sequence ID" value="CEK59449.1"/>
    <property type="molecule type" value="Transcribed_RNA"/>
</dbReference>